<dbReference type="PIRSF" id="PIRSF000189">
    <property type="entry name" value="D-aa_oxidase"/>
    <property type="match status" value="1"/>
</dbReference>
<evidence type="ECO:0000256" key="5">
    <source>
        <dbReference type="ARBA" id="ARBA00023002"/>
    </source>
</evidence>
<dbReference type="PANTHER" id="PTHR11530:SF11">
    <property type="entry name" value="D-ASPARTATE OXIDASE"/>
    <property type="match status" value="1"/>
</dbReference>
<dbReference type="InterPro" id="IPR006076">
    <property type="entry name" value="FAD-dep_OxRdtase"/>
</dbReference>
<sequence>MRVVVVGGGIVGLSTALLLLEQGFRHVKIVADNFDDTTSHTAGAVWRPFSNAATPERIMDAWGHETIVWLQGLLDAHGSTVVGVQKTPGTELHDVPTTTHPYWAHSVDGFRFLSPDEANKYGKAYGFEYTSLMIHSGVFMAWITKQIQARGGTFETRHLSSLDDLHNEGSDIIVNCSGLGAGKLVNDATVYPVRGQVIKVFNPLITHFFLVESGGHYTYILPRPGGEVILGGTVQAHNWSTACDEDDVKQILARCADLVPAVKESRVLHTKAGLRPSTSRGTRVELDPKRTANGAWVIHNYGHGGSGHTIHRGCAADVVKIAQSLTAKL</sequence>
<feature type="domain" description="FAD dependent oxidoreductase" evidence="7">
    <location>
        <begin position="2"/>
        <end position="318"/>
    </location>
</feature>
<dbReference type="InterPro" id="IPR023209">
    <property type="entry name" value="DAO"/>
</dbReference>
<dbReference type="Gene3D" id="3.40.50.720">
    <property type="entry name" value="NAD(P)-binding Rossmann-like Domain"/>
    <property type="match status" value="1"/>
</dbReference>
<dbReference type="Gene3D" id="3.30.9.10">
    <property type="entry name" value="D-Amino Acid Oxidase, subunit A, domain 2"/>
    <property type="match status" value="1"/>
</dbReference>
<dbReference type="PANTHER" id="PTHR11530">
    <property type="entry name" value="D-AMINO ACID OXIDASE"/>
    <property type="match status" value="1"/>
</dbReference>
<dbReference type="SUPFAM" id="SSF51971">
    <property type="entry name" value="Nucleotide-binding domain"/>
    <property type="match status" value="1"/>
</dbReference>
<evidence type="ECO:0000256" key="6">
    <source>
        <dbReference type="PIRSR" id="PIRSR000189-1"/>
    </source>
</evidence>
<dbReference type="VEuPathDB" id="FungiDB:H257_05403"/>
<keyword evidence="4 6" id="KW-0274">FAD</keyword>
<feature type="binding site" evidence="6">
    <location>
        <position position="305"/>
    </location>
    <ligand>
        <name>D-dopa</name>
        <dbReference type="ChEBI" id="CHEBI:149689"/>
    </ligand>
</feature>
<feature type="binding site" evidence="6">
    <location>
        <position position="219"/>
    </location>
    <ligand>
        <name>D-dopa</name>
        <dbReference type="ChEBI" id="CHEBI:149689"/>
    </ligand>
</feature>
<dbReference type="GO" id="GO:0003884">
    <property type="term" value="F:D-amino-acid oxidase activity"/>
    <property type="evidence" value="ECO:0007669"/>
    <property type="project" value="InterPro"/>
</dbReference>
<dbReference type="PROSITE" id="PS00677">
    <property type="entry name" value="DAO"/>
    <property type="match status" value="1"/>
</dbReference>
<keyword evidence="5" id="KW-0560">Oxidoreductase</keyword>
<feature type="binding site" evidence="6">
    <location>
        <begin position="304"/>
        <end position="309"/>
    </location>
    <ligand>
        <name>FAD</name>
        <dbReference type="ChEBI" id="CHEBI:57692"/>
    </ligand>
</feature>
<dbReference type="RefSeq" id="XP_009828577.1">
    <property type="nucleotide sequence ID" value="XM_009830275.1"/>
</dbReference>
<evidence type="ECO:0000259" key="7">
    <source>
        <dbReference type="Pfam" id="PF01266"/>
    </source>
</evidence>
<accession>W4GQ25</accession>
<dbReference type="STRING" id="112090.W4GQ25"/>
<dbReference type="Pfam" id="PF01266">
    <property type="entry name" value="DAO"/>
    <property type="match status" value="1"/>
</dbReference>
<comment type="cofactor">
    <cofactor evidence="1 6">
        <name>FAD</name>
        <dbReference type="ChEBI" id="CHEBI:57692"/>
    </cofactor>
</comment>
<dbReference type="AlphaFoldDB" id="W4GQ25"/>
<evidence type="ECO:0000256" key="2">
    <source>
        <dbReference type="ARBA" id="ARBA00006730"/>
    </source>
</evidence>
<dbReference type="InterPro" id="IPR006181">
    <property type="entry name" value="D-amino_acid_oxidase_CS"/>
</dbReference>
<dbReference type="GO" id="GO:0019478">
    <property type="term" value="P:D-amino acid catabolic process"/>
    <property type="evidence" value="ECO:0007669"/>
    <property type="project" value="TreeGrafter"/>
</dbReference>
<dbReference type="GO" id="GO:0005737">
    <property type="term" value="C:cytoplasm"/>
    <property type="evidence" value="ECO:0007669"/>
    <property type="project" value="TreeGrafter"/>
</dbReference>
<dbReference type="EMBL" id="KI913123">
    <property type="protein sequence ID" value="ETV81840.1"/>
    <property type="molecule type" value="Genomic_DNA"/>
</dbReference>
<feature type="binding site" evidence="6">
    <location>
        <begin position="38"/>
        <end position="39"/>
    </location>
    <ligand>
        <name>FAD</name>
        <dbReference type="ChEBI" id="CHEBI:57692"/>
    </ligand>
</feature>
<organism evidence="8">
    <name type="scientific">Aphanomyces astaci</name>
    <name type="common">Crayfish plague agent</name>
    <dbReference type="NCBI Taxonomy" id="112090"/>
    <lineage>
        <taxon>Eukaryota</taxon>
        <taxon>Sar</taxon>
        <taxon>Stramenopiles</taxon>
        <taxon>Oomycota</taxon>
        <taxon>Saprolegniomycetes</taxon>
        <taxon>Saprolegniales</taxon>
        <taxon>Verrucalvaceae</taxon>
        <taxon>Aphanomyces</taxon>
    </lineage>
</organism>
<comment type="similarity">
    <text evidence="2">Belongs to the DAMOX/DASOX family.</text>
</comment>
<reference evidence="8" key="1">
    <citation type="submission" date="2013-12" db="EMBL/GenBank/DDBJ databases">
        <title>The Genome Sequence of Aphanomyces astaci APO3.</title>
        <authorList>
            <consortium name="The Broad Institute Genomics Platform"/>
            <person name="Russ C."/>
            <person name="Tyler B."/>
            <person name="van West P."/>
            <person name="Dieguez-Uribeondo J."/>
            <person name="Young S.K."/>
            <person name="Zeng Q."/>
            <person name="Gargeya S."/>
            <person name="Fitzgerald M."/>
            <person name="Abouelleil A."/>
            <person name="Alvarado L."/>
            <person name="Chapman S.B."/>
            <person name="Gainer-Dewar J."/>
            <person name="Goldberg J."/>
            <person name="Griggs A."/>
            <person name="Gujja S."/>
            <person name="Hansen M."/>
            <person name="Howarth C."/>
            <person name="Imamovic A."/>
            <person name="Ireland A."/>
            <person name="Larimer J."/>
            <person name="McCowan C."/>
            <person name="Murphy C."/>
            <person name="Pearson M."/>
            <person name="Poon T.W."/>
            <person name="Priest M."/>
            <person name="Roberts A."/>
            <person name="Saif S."/>
            <person name="Shea T."/>
            <person name="Sykes S."/>
            <person name="Wortman J."/>
            <person name="Nusbaum C."/>
            <person name="Birren B."/>
        </authorList>
    </citation>
    <scope>NUCLEOTIDE SEQUENCE [LARGE SCALE GENOMIC DNA]</scope>
    <source>
        <strain evidence="8">APO3</strain>
    </source>
</reference>
<evidence type="ECO:0000256" key="4">
    <source>
        <dbReference type="ARBA" id="ARBA00022827"/>
    </source>
</evidence>
<protein>
    <recommendedName>
        <fullName evidence="7">FAD dependent oxidoreductase domain-containing protein</fullName>
    </recommendedName>
</protein>
<dbReference type="SUPFAM" id="SSF54373">
    <property type="entry name" value="FAD-linked reductases, C-terminal domain"/>
    <property type="match status" value="1"/>
</dbReference>
<name>W4GQ25_APHAT</name>
<evidence type="ECO:0000256" key="3">
    <source>
        <dbReference type="ARBA" id="ARBA00022630"/>
    </source>
</evidence>
<dbReference type="OrthoDB" id="2015447at2759"/>
<evidence type="ECO:0000313" key="8">
    <source>
        <dbReference type="EMBL" id="ETV81840.1"/>
    </source>
</evidence>
<gene>
    <name evidence="8" type="ORF">H257_05403</name>
</gene>
<dbReference type="GO" id="GO:0071949">
    <property type="term" value="F:FAD binding"/>
    <property type="evidence" value="ECO:0007669"/>
    <property type="project" value="InterPro"/>
</dbReference>
<dbReference type="GeneID" id="20807399"/>
<keyword evidence="3" id="KW-0285">Flavoprotein</keyword>
<evidence type="ECO:0000256" key="1">
    <source>
        <dbReference type="ARBA" id="ARBA00001974"/>
    </source>
</evidence>
<feature type="binding site" evidence="6">
    <location>
        <position position="275"/>
    </location>
    <ligand>
        <name>D-dopa</name>
        <dbReference type="ChEBI" id="CHEBI:149689"/>
    </ligand>
</feature>
<proteinExistence type="inferred from homology"/>